<feature type="transmembrane region" description="Helical" evidence="2">
    <location>
        <begin position="12"/>
        <end position="30"/>
    </location>
</feature>
<feature type="compositionally biased region" description="Basic residues" evidence="1">
    <location>
        <begin position="214"/>
        <end position="226"/>
    </location>
</feature>
<reference evidence="3" key="1">
    <citation type="submission" date="2020-05" db="EMBL/GenBank/DDBJ databases">
        <title>Mycena genomes resolve the evolution of fungal bioluminescence.</title>
        <authorList>
            <person name="Tsai I.J."/>
        </authorList>
    </citation>
    <scope>NUCLEOTIDE SEQUENCE</scope>
    <source>
        <strain evidence="3">CCC161011</strain>
    </source>
</reference>
<keyword evidence="2" id="KW-0812">Transmembrane</keyword>
<feature type="transmembrane region" description="Helical" evidence="2">
    <location>
        <begin position="175"/>
        <end position="197"/>
    </location>
</feature>
<dbReference type="EMBL" id="JACAZI010000007">
    <property type="protein sequence ID" value="KAF7356685.1"/>
    <property type="molecule type" value="Genomic_DNA"/>
</dbReference>
<protein>
    <submittedName>
        <fullName evidence="3">Uncharacterized protein</fullName>
    </submittedName>
</protein>
<dbReference type="AlphaFoldDB" id="A0A8H6Y969"/>
<feature type="region of interest" description="Disordered" evidence="1">
    <location>
        <begin position="204"/>
        <end position="229"/>
    </location>
</feature>
<sequence length="421" mass="46476">MATVMLLVREYYIPQFVLGGLTGAFVPVIFRHAATVPTAVPKSLEELPNMHDEPDIHGDLPNIPTPPTALLDIQPVLLPVSFHLPFAKIQAICPVKHEIPVSLPMCFPVWPIHMCAVEPIPPIQPLDSAASFIVPSVTAFKTISSTLDSIPTSADFPPSVPITQIIGSYLLSPPVILQLAGLCFVFLFVTSMCRLGWRSVRAVHNNAGDNSNKPPRHSARIRKLQRKPSDAPNWRIARNYSLQSEAIPPPPVQSETIPNCPLRPLRQRSITSPTIPHPIIAAHTTQPTTSATVPPVAPLVFSPIAFPVVPPAAPTYATYVPPHRRASFDYGVRRPLGDVGNGGARDRAWQAKASFQTDHKRRLFTQIPLSTPVLQSEHGFHRLHHRASFPKDMRRYVKANTNESANRFVHEGRRENEAPKN</sequence>
<organism evidence="3 4">
    <name type="scientific">Mycena venus</name>
    <dbReference type="NCBI Taxonomy" id="2733690"/>
    <lineage>
        <taxon>Eukaryota</taxon>
        <taxon>Fungi</taxon>
        <taxon>Dikarya</taxon>
        <taxon>Basidiomycota</taxon>
        <taxon>Agaricomycotina</taxon>
        <taxon>Agaricomycetes</taxon>
        <taxon>Agaricomycetidae</taxon>
        <taxon>Agaricales</taxon>
        <taxon>Marasmiineae</taxon>
        <taxon>Mycenaceae</taxon>
        <taxon>Mycena</taxon>
    </lineage>
</organism>
<evidence type="ECO:0000256" key="1">
    <source>
        <dbReference type="SAM" id="MobiDB-lite"/>
    </source>
</evidence>
<gene>
    <name evidence="3" type="ORF">MVEN_01003100</name>
</gene>
<accession>A0A8H6Y969</accession>
<keyword evidence="4" id="KW-1185">Reference proteome</keyword>
<dbReference type="Proteomes" id="UP000620124">
    <property type="component" value="Unassembled WGS sequence"/>
</dbReference>
<evidence type="ECO:0000313" key="3">
    <source>
        <dbReference type="EMBL" id="KAF7356685.1"/>
    </source>
</evidence>
<evidence type="ECO:0000256" key="2">
    <source>
        <dbReference type="SAM" id="Phobius"/>
    </source>
</evidence>
<name>A0A8H6Y969_9AGAR</name>
<proteinExistence type="predicted"/>
<dbReference type="OrthoDB" id="3057567at2759"/>
<evidence type="ECO:0000313" key="4">
    <source>
        <dbReference type="Proteomes" id="UP000620124"/>
    </source>
</evidence>
<comment type="caution">
    <text evidence="3">The sequence shown here is derived from an EMBL/GenBank/DDBJ whole genome shotgun (WGS) entry which is preliminary data.</text>
</comment>
<keyword evidence="2" id="KW-0472">Membrane</keyword>
<keyword evidence="2" id="KW-1133">Transmembrane helix</keyword>